<evidence type="ECO:0008006" key="4">
    <source>
        <dbReference type="Google" id="ProtNLM"/>
    </source>
</evidence>
<organism evidence="2 3">
    <name type="scientific">Roseivivax halotolerans</name>
    <dbReference type="NCBI Taxonomy" id="93684"/>
    <lineage>
        <taxon>Bacteria</taxon>
        <taxon>Pseudomonadati</taxon>
        <taxon>Pseudomonadota</taxon>
        <taxon>Alphaproteobacteria</taxon>
        <taxon>Rhodobacterales</taxon>
        <taxon>Roseobacteraceae</taxon>
        <taxon>Roseivivax</taxon>
    </lineage>
</organism>
<dbReference type="EMBL" id="FOXV01000015">
    <property type="protein sequence ID" value="SFQ64288.1"/>
    <property type="molecule type" value="Genomic_DNA"/>
</dbReference>
<keyword evidence="1" id="KW-0732">Signal</keyword>
<feature type="chain" id="PRO_5017436699" description="Porin" evidence="1">
    <location>
        <begin position="30"/>
        <end position="372"/>
    </location>
</feature>
<protein>
    <recommendedName>
        <fullName evidence="4">Porin</fullName>
    </recommendedName>
</protein>
<dbReference type="InterPro" id="IPR023614">
    <property type="entry name" value="Porin_dom_sf"/>
</dbReference>
<dbReference type="STRING" id="93684.SAMN05421853_11551"/>
<feature type="signal peptide" evidence="1">
    <location>
        <begin position="1"/>
        <end position="29"/>
    </location>
</feature>
<evidence type="ECO:0000313" key="2">
    <source>
        <dbReference type="EMBL" id="SFQ64288.1"/>
    </source>
</evidence>
<dbReference type="SUPFAM" id="SSF56935">
    <property type="entry name" value="Porins"/>
    <property type="match status" value="1"/>
</dbReference>
<name>A0A1I6A6K8_9RHOB</name>
<dbReference type="AlphaFoldDB" id="A0A1I6A6K8"/>
<gene>
    <name evidence="2" type="ORF">SAMN05421853_11551</name>
</gene>
<dbReference type="Gene3D" id="2.40.160.10">
    <property type="entry name" value="Porin"/>
    <property type="match status" value="1"/>
</dbReference>
<reference evidence="3" key="1">
    <citation type="submission" date="2016-10" db="EMBL/GenBank/DDBJ databases">
        <authorList>
            <person name="Varghese N."/>
            <person name="Submissions S."/>
        </authorList>
    </citation>
    <scope>NUCLEOTIDE SEQUENCE [LARGE SCALE GENOMIC DNA]</scope>
    <source>
        <strain evidence="3">JCM 10271</strain>
    </source>
</reference>
<dbReference type="Proteomes" id="UP000243106">
    <property type="component" value="Unassembled WGS sequence"/>
</dbReference>
<keyword evidence="3" id="KW-1185">Reference proteome</keyword>
<evidence type="ECO:0000256" key="1">
    <source>
        <dbReference type="SAM" id="SignalP"/>
    </source>
</evidence>
<dbReference type="PROSITE" id="PS51257">
    <property type="entry name" value="PROKAR_LIPOPROTEIN"/>
    <property type="match status" value="1"/>
</dbReference>
<proteinExistence type="predicted"/>
<evidence type="ECO:0000313" key="3">
    <source>
        <dbReference type="Proteomes" id="UP000243106"/>
    </source>
</evidence>
<sequence>MGRQIRFARGGMAGFLACSASMIAAQACADTELSFGFSADGYIAESDMNGSDSYVGLYPEFTLTTTADSGWSVEAYLAPELYTSSNDEKEFGADDPYTFSSLTITTPGGLSFGAEYESTYLRETEEFFRDAYALFIESDAIGRLAYGDIDSAVGFSCITAPGGTTNFAADDLTNFGSCESFGFQSTLLYNTPDFNGYTVYASLSNPPDEDLSAGDPSRTFSLALAYAGDVSGNSLEYTIGFERVTDYFGTPDHGGAHATVVQAGATYGIGDLIYSASGSAQFYEGTDTTQFGLALGLDWQATDRLLIGGGVTRAQVADFSTADFSTEHQTTYGLSAEYAVIPDRLTLDIGASRLSAPSGDDTLIGAGFSVSF</sequence>
<accession>A0A1I6A6K8</accession>